<dbReference type="Pfam" id="PF03852">
    <property type="entry name" value="Vsr"/>
    <property type="match status" value="1"/>
</dbReference>
<dbReference type="AlphaFoldDB" id="A0AB39U6V2"/>
<evidence type="ECO:0000256" key="1">
    <source>
        <dbReference type="ARBA" id="ARBA00022722"/>
    </source>
</evidence>
<sequence length="149" mass="17610">MTTKRVAATQSQFPRGSRSYIMSRIRGRDTKPEIMVRRYLFSRGLRFRKNDPRYPGKPDVVLPKYHTAIFINGCFWHHHQGCRYATTPKSNVEFWTQKFLRNQHRDTAEVTALTQLGWHVIVVWECELKKPVCAERLAQLYEEISQGKQ</sequence>
<dbReference type="NCBIfam" id="TIGR00632">
    <property type="entry name" value="vsr"/>
    <property type="match status" value="1"/>
</dbReference>
<name>A0AB39U6V2_9BIFI</name>
<accession>A0AB39U6V2</accession>
<dbReference type="GO" id="GO:0006298">
    <property type="term" value="P:mismatch repair"/>
    <property type="evidence" value="ECO:0007669"/>
    <property type="project" value="UniProtKB-UniRule"/>
</dbReference>
<evidence type="ECO:0000313" key="7">
    <source>
        <dbReference type="EMBL" id="XDS44714.1"/>
    </source>
</evidence>
<keyword evidence="1 6" id="KW-0540">Nuclease</keyword>
<evidence type="ECO:0000256" key="4">
    <source>
        <dbReference type="ARBA" id="ARBA00022801"/>
    </source>
</evidence>
<dbReference type="InterPro" id="IPR004603">
    <property type="entry name" value="DNA_mismatch_endonuc_vsr"/>
</dbReference>
<keyword evidence="4 6" id="KW-0378">Hydrolase</keyword>
<reference evidence="7" key="1">
    <citation type="submission" date="2023-07" db="EMBL/GenBank/DDBJ databases">
        <title>Bifidobacterium aquikefiriaerophilum sp. nov. and Bifidobacterium eccum sp. nov., isolated from water kefir.</title>
        <authorList>
            <person name="Breselge S."/>
            <person name="Bellassi P."/>
            <person name="Barcenilla C."/>
            <person name="Alvarez-Ordonez A."/>
            <person name="Morelli L."/>
            <person name="Cotter P.D."/>
        </authorList>
    </citation>
    <scope>NUCLEOTIDE SEQUENCE</scope>
    <source>
        <strain evidence="7">WK041_4_12</strain>
    </source>
</reference>
<gene>
    <name evidence="7" type="ORF">QN215_00800</name>
</gene>
<dbReference type="EC" id="3.1.-.-" evidence="6"/>
<dbReference type="RefSeq" id="WP_369344258.1">
    <property type="nucleotide sequence ID" value="NZ_CP129674.1"/>
</dbReference>
<keyword evidence="3 6" id="KW-0227">DNA damage</keyword>
<dbReference type="GO" id="GO:0004519">
    <property type="term" value="F:endonuclease activity"/>
    <property type="evidence" value="ECO:0007669"/>
    <property type="project" value="UniProtKB-KW"/>
</dbReference>
<evidence type="ECO:0000256" key="5">
    <source>
        <dbReference type="ARBA" id="ARBA00023204"/>
    </source>
</evidence>
<organism evidence="7">
    <name type="scientific">Bifidobacterium aquikefiricola</name>
    <dbReference type="NCBI Taxonomy" id="3059038"/>
    <lineage>
        <taxon>Bacteria</taxon>
        <taxon>Bacillati</taxon>
        <taxon>Actinomycetota</taxon>
        <taxon>Actinomycetes</taxon>
        <taxon>Bifidobacteriales</taxon>
        <taxon>Bifidobacteriaceae</taxon>
        <taxon>Bifidobacterium</taxon>
    </lineage>
</organism>
<comment type="similarity">
    <text evidence="6">Belongs to the vsr family.</text>
</comment>
<protein>
    <recommendedName>
        <fullName evidence="6">Very short patch repair endonuclease</fullName>
        <ecNumber evidence="6">3.1.-.-</ecNumber>
    </recommendedName>
</protein>
<evidence type="ECO:0000256" key="3">
    <source>
        <dbReference type="ARBA" id="ARBA00022763"/>
    </source>
</evidence>
<dbReference type="PIRSF" id="PIRSF018267">
    <property type="entry name" value="VSR_endonuc"/>
    <property type="match status" value="1"/>
</dbReference>
<keyword evidence="2 6" id="KW-0255">Endonuclease</keyword>
<dbReference type="CDD" id="cd00221">
    <property type="entry name" value="Vsr"/>
    <property type="match status" value="1"/>
</dbReference>
<dbReference type="InterPro" id="IPR011335">
    <property type="entry name" value="Restrct_endonuc-II-like"/>
</dbReference>
<comment type="function">
    <text evidence="6">May nick specific sequences that contain T:G mispairs resulting from m5C-deamination.</text>
</comment>
<proteinExistence type="inferred from homology"/>
<evidence type="ECO:0000256" key="2">
    <source>
        <dbReference type="ARBA" id="ARBA00022759"/>
    </source>
</evidence>
<dbReference type="SUPFAM" id="SSF52980">
    <property type="entry name" value="Restriction endonuclease-like"/>
    <property type="match status" value="1"/>
</dbReference>
<dbReference type="GO" id="GO:0016787">
    <property type="term" value="F:hydrolase activity"/>
    <property type="evidence" value="ECO:0007669"/>
    <property type="project" value="UniProtKB-KW"/>
</dbReference>
<dbReference type="EMBL" id="CP129674">
    <property type="protein sequence ID" value="XDS44714.1"/>
    <property type="molecule type" value="Genomic_DNA"/>
</dbReference>
<dbReference type="Gene3D" id="3.40.960.10">
    <property type="entry name" value="VSR Endonuclease"/>
    <property type="match status" value="1"/>
</dbReference>
<evidence type="ECO:0000256" key="6">
    <source>
        <dbReference type="PIRNR" id="PIRNR018267"/>
    </source>
</evidence>
<keyword evidence="5 6" id="KW-0234">DNA repair</keyword>
<dbReference type="KEGG" id="baqk:QN215_00800"/>